<dbReference type="Proteomes" id="UP000319769">
    <property type="component" value="Unassembled WGS sequence"/>
</dbReference>
<dbReference type="InterPro" id="IPR002068">
    <property type="entry name" value="A-crystallin/Hsp20_dom"/>
</dbReference>
<protein>
    <submittedName>
        <fullName evidence="4">Hsp20/alpha crystallin family protein</fullName>
    </submittedName>
</protein>
<organism evidence="4 5">
    <name type="scientific">Amycolatopsis acidicola</name>
    <dbReference type="NCBI Taxonomy" id="2596893"/>
    <lineage>
        <taxon>Bacteria</taxon>
        <taxon>Bacillati</taxon>
        <taxon>Actinomycetota</taxon>
        <taxon>Actinomycetes</taxon>
        <taxon>Pseudonocardiales</taxon>
        <taxon>Pseudonocardiaceae</taxon>
        <taxon>Amycolatopsis</taxon>
    </lineage>
</organism>
<dbReference type="PANTHER" id="PTHR11527">
    <property type="entry name" value="HEAT-SHOCK PROTEIN 20 FAMILY MEMBER"/>
    <property type="match status" value="1"/>
</dbReference>
<evidence type="ECO:0000259" key="3">
    <source>
        <dbReference type="PROSITE" id="PS01031"/>
    </source>
</evidence>
<dbReference type="EMBL" id="VMNW02000002">
    <property type="protein sequence ID" value="KAA9166319.1"/>
    <property type="molecule type" value="Genomic_DNA"/>
</dbReference>
<dbReference type="InterPro" id="IPR008978">
    <property type="entry name" value="HSP20-like_chaperone"/>
</dbReference>
<dbReference type="PROSITE" id="PS01031">
    <property type="entry name" value="SHSP"/>
    <property type="match status" value="1"/>
</dbReference>
<dbReference type="InterPro" id="IPR031107">
    <property type="entry name" value="Small_HSP"/>
</dbReference>
<evidence type="ECO:0000313" key="4">
    <source>
        <dbReference type="EMBL" id="KAA9166319.1"/>
    </source>
</evidence>
<proteinExistence type="inferred from homology"/>
<comment type="caution">
    <text evidence="4">The sequence shown here is derived from an EMBL/GenBank/DDBJ whole genome shotgun (WGS) entry which is preliminary data.</text>
</comment>
<sequence>MNEYVPVRRAGEPPEPCTSLPPEPLSLLTEFAERMRPVLSPGWATPGTWKPAVWIQETDLTFVFEVDLPGARCADVVVELRERDLCVSGEVPEQGCARRCGRFCYRSTLPLSADPRTIQANLDHGVLTIAVDKIAGD</sequence>
<accession>A0A5N0VJ34</accession>
<reference evidence="4" key="1">
    <citation type="submission" date="2019-09" db="EMBL/GenBank/DDBJ databases">
        <authorList>
            <person name="Teo W.F.A."/>
            <person name="Duangmal K."/>
        </authorList>
    </citation>
    <scope>NUCLEOTIDE SEQUENCE [LARGE SCALE GENOMIC DNA]</scope>
    <source>
        <strain evidence="4">K81G1</strain>
    </source>
</reference>
<evidence type="ECO:0000256" key="1">
    <source>
        <dbReference type="PROSITE-ProRule" id="PRU00285"/>
    </source>
</evidence>
<dbReference type="CDD" id="cd06464">
    <property type="entry name" value="ACD_sHsps-like"/>
    <property type="match status" value="1"/>
</dbReference>
<evidence type="ECO:0000313" key="5">
    <source>
        <dbReference type="Proteomes" id="UP000319769"/>
    </source>
</evidence>
<keyword evidence="5" id="KW-1185">Reference proteome</keyword>
<dbReference type="RefSeq" id="WP_144753506.1">
    <property type="nucleotide sequence ID" value="NZ_VMNW02000002.1"/>
</dbReference>
<evidence type="ECO:0000256" key="2">
    <source>
        <dbReference type="RuleBase" id="RU003616"/>
    </source>
</evidence>
<name>A0A5N0VJ34_9PSEU</name>
<gene>
    <name evidence="4" type="ORF">FPZ12_001770</name>
</gene>
<comment type="similarity">
    <text evidence="1 2">Belongs to the small heat shock protein (HSP20) family.</text>
</comment>
<dbReference type="AlphaFoldDB" id="A0A5N0VJ34"/>
<dbReference type="SUPFAM" id="SSF49764">
    <property type="entry name" value="HSP20-like chaperones"/>
    <property type="match status" value="1"/>
</dbReference>
<dbReference type="OrthoDB" id="9809760at2"/>
<dbReference type="Gene3D" id="2.60.40.790">
    <property type="match status" value="1"/>
</dbReference>
<dbReference type="Pfam" id="PF00011">
    <property type="entry name" value="HSP20"/>
    <property type="match status" value="1"/>
</dbReference>
<feature type="domain" description="SHSP" evidence="3">
    <location>
        <begin position="44"/>
        <end position="137"/>
    </location>
</feature>